<keyword evidence="4" id="KW-0067">ATP-binding</keyword>
<gene>
    <name evidence="6" type="ORF">EDC35_102257</name>
</gene>
<evidence type="ECO:0000256" key="2">
    <source>
        <dbReference type="ARBA" id="ARBA00022679"/>
    </source>
</evidence>
<dbReference type="Pfam" id="PF03109">
    <property type="entry name" value="ABC1"/>
    <property type="match status" value="1"/>
</dbReference>
<dbReference type="SUPFAM" id="SSF56112">
    <property type="entry name" value="Protein kinase-like (PK-like)"/>
    <property type="match status" value="1"/>
</dbReference>
<dbReference type="InterPro" id="IPR051409">
    <property type="entry name" value="Atypical_kinase_ADCK"/>
</dbReference>
<evidence type="ECO:0000256" key="1">
    <source>
        <dbReference type="ARBA" id="ARBA00009670"/>
    </source>
</evidence>
<comment type="similarity">
    <text evidence="1">Belongs to the protein kinase superfamily. ADCK protein kinase family.</text>
</comment>
<sequence length="443" mass="48950">MSKSTPPKGIAVPSGRLNRLWHLGRATGDLAAGIGFKGLVEMVRQRGGAESARIQLSPEQTRRFADRLARMRGAVMKMGQLMSMDGSDIFTPEAAEIMSGLRDRAAPMPMSQLAQVLENEYGADWDRAFRRFEFSPIASASIGQVHRAETRDGRRLALKIQFPGVRESIDSDLYNLSLLIRTLGMAPAGVDIAPFLGEARRQLHREADYGAEAEALDAYRVWVGDDPDFFIPGVHRDLSTRNILAMDFADGVPVDRLAEPDYRRAERDRAATLLMRLTLRELFEFALVQTDPNFANYLYDAASGRIVLLDFGATRSVSPGLVGQYRQLAQAAIASDRAGLRAASIAIGYMGADDPTEQVEAMLDLLQLSAEPLRTPGHYDFAVSDLFERVYRQGRALFHSGAFSTAPAAETLFLHRKFMGSFMLSRRLRARVDLATMAQSCLA</sequence>
<name>A0A4R3N4F2_9GAMM</name>
<evidence type="ECO:0000256" key="3">
    <source>
        <dbReference type="ARBA" id="ARBA00022741"/>
    </source>
</evidence>
<evidence type="ECO:0000313" key="6">
    <source>
        <dbReference type="EMBL" id="TCT22926.1"/>
    </source>
</evidence>
<comment type="caution">
    <text evidence="6">The sequence shown here is derived from an EMBL/GenBank/DDBJ whole genome shotgun (WGS) entry which is preliminary data.</text>
</comment>
<organism evidence="6 7">
    <name type="scientific">Thiobaca trueperi</name>
    <dbReference type="NCBI Taxonomy" id="127458"/>
    <lineage>
        <taxon>Bacteria</taxon>
        <taxon>Pseudomonadati</taxon>
        <taxon>Pseudomonadota</taxon>
        <taxon>Gammaproteobacteria</taxon>
        <taxon>Chromatiales</taxon>
        <taxon>Chromatiaceae</taxon>
        <taxon>Thiobaca</taxon>
    </lineage>
</organism>
<evidence type="ECO:0000259" key="5">
    <source>
        <dbReference type="Pfam" id="PF03109"/>
    </source>
</evidence>
<evidence type="ECO:0000256" key="4">
    <source>
        <dbReference type="ARBA" id="ARBA00022840"/>
    </source>
</evidence>
<dbReference type="OrthoDB" id="9795390at2"/>
<dbReference type="InterPro" id="IPR034646">
    <property type="entry name" value="ADCK3_dom"/>
</dbReference>
<feature type="domain" description="ABC1 atypical kinase-like" evidence="5">
    <location>
        <begin position="101"/>
        <end position="341"/>
    </location>
</feature>
<dbReference type="GO" id="GO:0006744">
    <property type="term" value="P:ubiquinone biosynthetic process"/>
    <property type="evidence" value="ECO:0007669"/>
    <property type="project" value="TreeGrafter"/>
</dbReference>
<dbReference type="EMBL" id="SMAO01000002">
    <property type="protein sequence ID" value="TCT22926.1"/>
    <property type="molecule type" value="Genomic_DNA"/>
</dbReference>
<keyword evidence="3" id="KW-0547">Nucleotide-binding</keyword>
<accession>A0A4R3N4F2</accession>
<evidence type="ECO:0000313" key="7">
    <source>
        <dbReference type="Proteomes" id="UP000295717"/>
    </source>
</evidence>
<proteinExistence type="inferred from homology"/>
<dbReference type="CDD" id="cd13970">
    <property type="entry name" value="ABC1_ADCK3"/>
    <property type="match status" value="1"/>
</dbReference>
<dbReference type="GO" id="GO:0005524">
    <property type="term" value="F:ATP binding"/>
    <property type="evidence" value="ECO:0007669"/>
    <property type="project" value="UniProtKB-KW"/>
</dbReference>
<dbReference type="AlphaFoldDB" id="A0A4R3N4F2"/>
<dbReference type="PANTHER" id="PTHR43851">
    <property type="match status" value="1"/>
</dbReference>
<protein>
    <submittedName>
        <fullName evidence="6">ABC1 family protein</fullName>
    </submittedName>
</protein>
<dbReference type="InterPro" id="IPR004147">
    <property type="entry name" value="ABC1_dom"/>
</dbReference>
<keyword evidence="2" id="KW-0808">Transferase</keyword>
<dbReference type="Proteomes" id="UP000295717">
    <property type="component" value="Unassembled WGS sequence"/>
</dbReference>
<dbReference type="RefSeq" id="WP_132976050.1">
    <property type="nucleotide sequence ID" value="NZ_SMAO01000002.1"/>
</dbReference>
<keyword evidence="7" id="KW-1185">Reference proteome</keyword>
<reference evidence="6 7" key="1">
    <citation type="submission" date="2019-03" db="EMBL/GenBank/DDBJ databases">
        <title>Genomic Encyclopedia of Type Strains, Phase IV (KMG-IV): sequencing the most valuable type-strain genomes for metagenomic binning, comparative biology and taxonomic classification.</title>
        <authorList>
            <person name="Goeker M."/>
        </authorList>
    </citation>
    <scope>NUCLEOTIDE SEQUENCE [LARGE SCALE GENOMIC DNA]</scope>
    <source>
        <strain evidence="6 7">DSM 13587</strain>
    </source>
</reference>
<dbReference type="InterPro" id="IPR011009">
    <property type="entry name" value="Kinase-like_dom_sf"/>
</dbReference>
<dbReference type="PANTHER" id="PTHR43851:SF3">
    <property type="entry name" value="COENZYME Q8"/>
    <property type="match status" value="1"/>
</dbReference>
<dbReference type="GO" id="GO:0016740">
    <property type="term" value="F:transferase activity"/>
    <property type="evidence" value="ECO:0007669"/>
    <property type="project" value="UniProtKB-KW"/>
</dbReference>